<keyword evidence="7" id="KW-1185">Reference proteome</keyword>
<dbReference type="PANTHER" id="PTHR30563:SF0">
    <property type="entry name" value="DNA RECOMBINATION PROTEIN RMUC"/>
    <property type="match status" value="1"/>
</dbReference>
<accession>A0A4P7W550</accession>
<evidence type="ECO:0000313" key="7">
    <source>
        <dbReference type="Proteomes" id="UP000297149"/>
    </source>
</evidence>
<sequence length="467" mass="53099">MVISIVFALAMTVIAAIEFLYLRKSLLKINELNAENMRLQLESEKARAEVQSSIASLTASLTESRKNCDSLTERLNISTDQLASSREENSSLHTRLELLDKEISRREDEAIKQEEKRREQEALLESRFKNLANDILRQNTADLKTQNEERLSEILAPLRMNIDEFRKTVSDTYNNEARERFSLSERIKELVDLNQSISRQARELSEALRGDSKVQGDWGEMVLESILENSGLQKGVEYFTQATTDSDGNVLRNEDGTMLRPDVVVKYPDGRFVVIDSKVSLTAFVDYANADNEEIRDGAAMRHVRSVKKHIDELARKRYQEYVGDAKLDFVMMFIPNEPAYIAAMRLDPSLWQEAYDRQVLIVSPTHLVSGLKLIAQLWSRDRHTKNAITIAEEAGKMYDKFADFTKDMERIEKAIGSTRKAYDDAMTKLTTGTGNLVNRALNLQKLGVKASKQLAASTLKESNTEE</sequence>
<dbReference type="InterPro" id="IPR003798">
    <property type="entry name" value="DNA_recombination_RmuC"/>
</dbReference>
<dbReference type="Pfam" id="PF02646">
    <property type="entry name" value="RmuC"/>
    <property type="match status" value="1"/>
</dbReference>
<keyword evidence="3 5" id="KW-0175">Coiled coil</keyword>
<reference evidence="7" key="1">
    <citation type="submission" date="2019-02" db="EMBL/GenBank/DDBJ databases">
        <title>Isolation and identification of novel species under the genus Muribaculum.</title>
        <authorList>
            <person name="Miyake S."/>
            <person name="Ding Y."/>
            <person name="Low A."/>
            <person name="Soh M."/>
            <person name="Seedorf H."/>
        </authorList>
    </citation>
    <scope>NUCLEOTIDE SEQUENCE [LARGE SCALE GENOMIC DNA]</scope>
    <source>
        <strain evidence="7">H5</strain>
    </source>
</reference>
<dbReference type="RefSeq" id="WP_123614791.1">
    <property type="nucleotide sequence ID" value="NZ_CP039396.1"/>
</dbReference>
<evidence type="ECO:0000313" key="6">
    <source>
        <dbReference type="EMBL" id="QCD43187.1"/>
    </source>
</evidence>
<dbReference type="AlphaFoldDB" id="A0A4P7W550"/>
<comment type="function">
    <text evidence="1">Involved in DNA recombination.</text>
</comment>
<keyword evidence="4" id="KW-0233">DNA recombination</keyword>
<evidence type="ECO:0000256" key="3">
    <source>
        <dbReference type="ARBA" id="ARBA00023054"/>
    </source>
</evidence>
<name>A0A4P7W550_9BACT</name>
<evidence type="ECO:0000256" key="4">
    <source>
        <dbReference type="ARBA" id="ARBA00023172"/>
    </source>
</evidence>
<dbReference type="EMBL" id="CP039396">
    <property type="protein sequence ID" value="QCD43187.1"/>
    <property type="molecule type" value="Genomic_DNA"/>
</dbReference>
<gene>
    <name evidence="6" type="ORF">E7747_13405</name>
</gene>
<dbReference type="Proteomes" id="UP000297149">
    <property type="component" value="Chromosome"/>
</dbReference>
<evidence type="ECO:0000256" key="5">
    <source>
        <dbReference type="SAM" id="Coils"/>
    </source>
</evidence>
<comment type="similarity">
    <text evidence="2">Belongs to the RmuC family.</text>
</comment>
<dbReference type="PANTHER" id="PTHR30563">
    <property type="entry name" value="DNA RECOMBINATION PROTEIN RMUC"/>
    <property type="match status" value="1"/>
</dbReference>
<dbReference type="GO" id="GO:0006310">
    <property type="term" value="P:DNA recombination"/>
    <property type="evidence" value="ECO:0007669"/>
    <property type="project" value="UniProtKB-KW"/>
</dbReference>
<evidence type="ECO:0000256" key="2">
    <source>
        <dbReference type="ARBA" id="ARBA00009840"/>
    </source>
</evidence>
<dbReference type="KEGG" id="ddb:E7747_13405"/>
<feature type="coiled-coil region" evidence="5">
    <location>
        <begin position="22"/>
        <end position="49"/>
    </location>
</feature>
<organism evidence="6 7">
    <name type="scientific">Duncaniella dubosii</name>
    <dbReference type="NCBI Taxonomy" id="2518971"/>
    <lineage>
        <taxon>Bacteria</taxon>
        <taxon>Pseudomonadati</taxon>
        <taxon>Bacteroidota</taxon>
        <taxon>Bacteroidia</taxon>
        <taxon>Bacteroidales</taxon>
        <taxon>Muribaculaceae</taxon>
        <taxon>Duncaniella</taxon>
    </lineage>
</organism>
<evidence type="ECO:0000256" key="1">
    <source>
        <dbReference type="ARBA" id="ARBA00003416"/>
    </source>
</evidence>
<proteinExistence type="inferred from homology"/>
<protein>
    <submittedName>
        <fullName evidence="6">DNA recombination protein RmuC</fullName>
    </submittedName>
</protein>